<keyword evidence="3" id="KW-1185">Reference proteome</keyword>
<reference evidence="2" key="1">
    <citation type="submission" date="2020-08" db="EMBL/GenBank/DDBJ databases">
        <title>Genome public.</title>
        <authorList>
            <person name="Liu C."/>
            <person name="Sun Q."/>
        </authorList>
    </citation>
    <scope>NUCLEOTIDE SEQUENCE</scope>
    <source>
        <strain evidence="2">NSJ-32</strain>
    </source>
</reference>
<gene>
    <name evidence="2" type="ORF">H8730_07170</name>
</gene>
<evidence type="ECO:0000313" key="2">
    <source>
        <dbReference type="EMBL" id="MBC8543321.1"/>
    </source>
</evidence>
<proteinExistence type="predicted"/>
<accession>A0A926I1S4</accession>
<dbReference type="AlphaFoldDB" id="A0A926I1S4"/>
<dbReference type="Proteomes" id="UP000657006">
    <property type="component" value="Unassembled WGS sequence"/>
</dbReference>
<comment type="caution">
    <text evidence="2">The sequence shown here is derived from an EMBL/GenBank/DDBJ whole genome shotgun (WGS) entry which is preliminary data.</text>
</comment>
<protein>
    <recommendedName>
        <fullName evidence="4">Lipoprotein</fullName>
    </recommendedName>
</protein>
<dbReference type="EMBL" id="JACRSQ010000008">
    <property type="protein sequence ID" value="MBC8543321.1"/>
    <property type="molecule type" value="Genomic_DNA"/>
</dbReference>
<feature type="signal peptide" evidence="1">
    <location>
        <begin position="1"/>
        <end position="24"/>
    </location>
</feature>
<evidence type="ECO:0008006" key="4">
    <source>
        <dbReference type="Google" id="ProtNLM"/>
    </source>
</evidence>
<evidence type="ECO:0000256" key="1">
    <source>
        <dbReference type="SAM" id="SignalP"/>
    </source>
</evidence>
<evidence type="ECO:0000313" key="3">
    <source>
        <dbReference type="Proteomes" id="UP000657006"/>
    </source>
</evidence>
<feature type="chain" id="PRO_5038788655" description="Lipoprotein" evidence="1">
    <location>
        <begin position="25"/>
        <end position="376"/>
    </location>
</feature>
<name>A0A926I1S4_9FIRM</name>
<keyword evidence="1" id="KW-0732">Signal</keyword>
<dbReference type="PROSITE" id="PS51257">
    <property type="entry name" value="PROKAR_LIPOPROTEIN"/>
    <property type="match status" value="1"/>
</dbReference>
<organism evidence="2 3">
    <name type="scientific">Bianquea renquensis</name>
    <dbReference type="NCBI Taxonomy" id="2763661"/>
    <lineage>
        <taxon>Bacteria</taxon>
        <taxon>Bacillati</taxon>
        <taxon>Bacillota</taxon>
        <taxon>Clostridia</taxon>
        <taxon>Eubacteriales</taxon>
        <taxon>Bianqueaceae</taxon>
        <taxon>Bianquea</taxon>
    </lineage>
</organism>
<sequence length="376" mass="41417">MKKARKLMALWPALALLFTSSACFFPSDMSSSLPEINNPYVAVISDVQTHSSNSENVRYSQLENLDQVDADILVIEKPISELVSRKFQLKNLVDRGTMIYLAEPGLDLNSVTGLFPDAPLKSVEDEGVAKNTAVYITRENGMYVYGTNSACEGVSVDPIEEAVHAYWQVSEASRSQSIVPCALQEYVTVLSGKTFTVYDGNHHPEKLYAKVTRSALIACEKKLTSGEYIWSVKNSTTCTSLHNSVVIEGTGSYIKVGFNAQTLVDYAALPTNAGNGNVSVNLSASGMRLLWSFPQSGQTYKNLLYSDNAVEWYGKDGCEYGENAFLKQDPGILAMTPTKSLKIQIHEYGFARPLVVDPYHPLHIESPHWPVTYTLG</sequence>
<dbReference type="RefSeq" id="WP_177719025.1">
    <property type="nucleotide sequence ID" value="NZ_JACRSQ010000008.1"/>
</dbReference>